<accession>A0A9N9TJ10</accession>
<dbReference type="AlphaFoldDB" id="A0A9N9TJ10"/>
<dbReference type="Gene3D" id="3.10.590.10">
    <property type="entry name" value="ph1033 like domains"/>
    <property type="match status" value="1"/>
</dbReference>
<dbReference type="InterPro" id="IPR047197">
    <property type="entry name" value="THYN1-like_EVE"/>
</dbReference>
<protein>
    <recommendedName>
        <fullName evidence="2">Thymocyte nuclear protein 1</fullName>
    </recommendedName>
</protein>
<dbReference type="OrthoDB" id="41445at2759"/>
<dbReference type="EMBL" id="OU900106">
    <property type="protein sequence ID" value="CAG9857210.1"/>
    <property type="molecule type" value="Genomic_DNA"/>
</dbReference>
<sequence>MQYWLLKSEPSTYSWETMVKDVVTPWDGVKNHQAQKYMKSMKLGDQAFFYHSVSEKAIQGIVEICKEYYYADDPKFGMMDVKFVKSLSNKVTLSDIKSNSLLQNMPVVKQSRLSVSPVTESEWNEIINMSSDE</sequence>
<reference evidence="5" key="1">
    <citation type="submission" date="2022-01" db="EMBL/GenBank/DDBJ databases">
        <authorList>
            <person name="King R."/>
        </authorList>
    </citation>
    <scope>NUCLEOTIDE SEQUENCE</scope>
</reference>
<dbReference type="InterPro" id="IPR015947">
    <property type="entry name" value="PUA-like_sf"/>
</dbReference>
<dbReference type="CDD" id="cd21133">
    <property type="entry name" value="EVE"/>
    <property type="match status" value="1"/>
</dbReference>
<dbReference type="SUPFAM" id="SSF88697">
    <property type="entry name" value="PUA domain-like"/>
    <property type="match status" value="1"/>
</dbReference>
<evidence type="ECO:0000256" key="2">
    <source>
        <dbReference type="ARBA" id="ARBA00014654"/>
    </source>
</evidence>
<evidence type="ECO:0000256" key="3">
    <source>
        <dbReference type="ARBA" id="ARBA00023242"/>
    </source>
</evidence>
<dbReference type="Proteomes" id="UP001153712">
    <property type="component" value="Chromosome 13"/>
</dbReference>
<dbReference type="InterPro" id="IPR002740">
    <property type="entry name" value="EVE_domain"/>
</dbReference>
<dbReference type="PANTHER" id="PTHR14087:SF7">
    <property type="entry name" value="THYMOCYTE NUCLEAR PROTEIN 1"/>
    <property type="match status" value="1"/>
</dbReference>
<name>A0A9N9TJ10_PHYSR</name>
<keyword evidence="3" id="KW-0539">Nucleus</keyword>
<feature type="domain" description="EVE" evidence="4">
    <location>
        <begin position="2"/>
        <end position="129"/>
    </location>
</feature>
<evidence type="ECO:0000313" key="5">
    <source>
        <dbReference type="EMBL" id="CAG9857210.1"/>
    </source>
</evidence>
<dbReference type="GO" id="GO:0005634">
    <property type="term" value="C:nucleus"/>
    <property type="evidence" value="ECO:0007669"/>
    <property type="project" value="UniProtKB-SubCell"/>
</dbReference>
<gene>
    <name evidence="5" type="ORF">PHYEVI_LOCUS3616</name>
</gene>
<evidence type="ECO:0000259" key="4">
    <source>
        <dbReference type="Pfam" id="PF01878"/>
    </source>
</evidence>
<dbReference type="InterPro" id="IPR052181">
    <property type="entry name" value="5hmC_binding"/>
</dbReference>
<keyword evidence="6" id="KW-1185">Reference proteome</keyword>
<dbReference type="Pfam" id="PF01878">
    <property type="entry name" value="EVE"/>
    <property type="match status" value="1"/>
</dbReference>
<dbReference type="PANTHER" id="PTHR14087">
    <property type="entry name" value="THYMOCYTE NUCLEAR PROTEIN 1"/>
    <property type="match status" value="1"/>
</dbReference>
<comment type="subcellular location">
    <subcellularLocation>
        <location evidence="1">Nucleus</location>
    </subcellularLocation>
</comment>
<proteinExistence type="predicted"/>
<evidence type="ECO:0000256" key="1">
    <source>
        <dbReference type="ARBA" id="ARBA00004123"/>
    </source>
</evidence>
<organism evidence="5 6">
    <name type="scientific">Phyllotreta striolata</name>
    <name type="common">Striped flea beetle</name>
    <name type="synonym">Crioceris striolata</name>
    <dbReference type="NCBI Taxonomy" id="444603"/>
    <lineage>
        <taxon>Eukaryota</taxon>
        <taxon>Metazoa</taxon>
        <taxon>Ecdysozoa</taxon>
        <taxon>Arthropoda</taxon>
        <taxon>Hexapoda</taxon>
        <taxon>Insecta</taxon>
        <taxon>Pterygota</taxon>
        <taxon>Neoptera</taxon>
        <taxon>Endopterygota</taxon>
        <taxon>Coleoptera</taxon>
        <taxon>Polyphaga</taxon>
        <taxon>Cucujiformia</taxon>
        <taxon>Chrysomeloidea</taxon>
        <taxon>Chrysomelidae</taxon>
        <taxon>Galerucinae</taxon>
        <taxon>Alticini</taxon>
        <taxon>Phyllotreta</taxon>
    </lineage>
</organism>
<evidence type="ECO:0000313" key="6">
    <source>
        <dbReference type="Proteomes" id="UP001153712"/>
    </source>
</evidence>